<dbReference type="GO" id="GO:0004140">
    <property type="term" value="F:dephospho-CoA kinase activity"/>
    <property type="evidence" value="ECO:0007669"/>
    <property type="project" value="UniProtKB-UniRule"/>
</dbReference>
<keyword evidence="11" id="KW-1185">Reference proteome</keyword>
<evidence type="ECO:0000256" key="1">
    <source>
        <dbReference type="ARBA" id="ARBA00009018"/>
    </source>
</evidence>
<keyword evidence="2 8" id="KW-0963">Cytoplasm</keyword>
<dbReference type="InterPro" id="IPR027417">
    <property type="entry name" value="P-loop_NTPase"/>
</dbReference>
<evidence type="ECO:0000256" key="3">
    <source>
        <dbReference type="ARBA" id="ARBA00022679"/>
    </source>
</evidence>
<dbReference type="KEGG" id="ppsr:I6J18_18635"/>
<dbReference type="GO" id="GO:0005737">
    <property type="term" value="C:cytoplasm"/>
    <property type="evidence" value="ECO:0007669"/>
    <property type="project" value="UniProtKB-SubCell"/>
</dbReference>
<evidence type="ECO:0000256" key="2">
    <source>
        <dbReference type="ARBA" id="ARBA00022490"/>
    </source>
</evidence>
<evidence type="ECO:0000256" key="9">
    <source>
        <dbReference type="NCBIfam" id="TIGR00152"/>
    </source>
</evidence>
<keyword evidence="5 8" id="KW-0418">Kinase</keyword>
<dbReference type="SUPFAM" id="SSF52540">
    <property type="entry name" value="P-loop containing nucleoside triphosphate hydrolases"/>
    <property type="match status" value="1"/>
</dbReference>
<organism evidence="10 11">
    <name type="scientific">Peribacillus psychrosaccharolyticus</name>
    <name type="common">Bacillus psychrosaccharolyticus</name>
    <dbReference type="NCBI Taxonomy" id="1407"/>
    <lineage>
        <taxon>Bacteria</taxon>
        <taxon>Bacillati</taxon>
        <taxon>Bacillota</taxon>
        <taxon>Bacilli</taxon>
        <taxon>Bacillales</taxon>
        <taxon>Bacillaceae</taxon>
        <taxon>Peribacillus</taxon>
    </lineage>
</organism>
<comment type="similarity">
    <text evidence="1 8">Belongs to the CoaE family.</text>
</comment>
<comment type="subcellular location">
    <subcellularLocation>
        <location evidence="8">Cytoplasm</location>
    </subcellularLocation>
</comment>
<dbReference type="Pfam" id="PF01121">
    <property type="entry name" value="CoaE"/>
    <property type="match status" value="1"/>
</dbReference>
<name>A0A974NKU7_PERPY</name>
<dbReference type="Proteomes" id="UP000595254">
    <property type="component" value="Chromosome"/>
</dbReference>
<dbReference type="InterPro" id="IPR001977">
    <property type="entry name" value="Depp_CoAkinase"/>
</dbReference>
<dbReference type="AlphaFoldDB" id="A0A974NKU7"/>
<evidence type="ECO:0000313" key="11">
    <source>
        <dbReference type="Proteomes" id="UP000595254"/>
    </source>
</evidence>
<comment type="pathway">
    <text evidence="8">Cofactor biosynthesis; coenzyme A biosynthesis; CoA from (R)-pantothenate: step 5/5.</text>
</comment>
<keyword evidence="6 8" id="KW-0067">ATP-binding</keyword>
<evidence type="ECO:0000313" key="10">
    <source>
        <dbReference type="EMBL" id="QQS99586.1"/>
    </source>
</evidence>
<comment type="function">
    <text evidence="8">Catalyzes the phosphorylation of the 3'-hydroxyl group of dephosphocoenzyme A to form coenzyme A.</text>
</comment>
<keyword evidence="7 8" id="KW-0173">Coenzyme A biosynthesis</keyword>
<feature type="binding site" evidence="8">
    <location>
        <begin position="12"/>
        <end position="17"/>
    </location>
    <ligand>
        <name>ATP</name>
        <dbReference type="ChEBI" id="CHEBI:30616"/>
    </ligand>
</feature>
<dbReference type="CDD" id="cd02022">
    <property type="entry name" value="DPCK"/>
    <property type="match status" value="1"/>
</dbReference>
<evidence type="ECO:0000256" key="4">
    <source>
        <dbReference type="ARBA" id="ARBA00022741"/>
    </source>
</evidence>
<protein>
    <recommendedName>
        <fullName evidence="8 9">Dephospho-CoA kinase</fullName>
        <ecNumber evidence="8 9">2.7.1.24</ecNumber>
    </recommendedName>
    <alternativeName>
        <fullName evidence="8">Dephosphocoenzyme A kinase</fullName>
    </alternativeName>
</protein>
<dbReference type="Gene3D" id="3.40.50.300">
    <property type="entry name" value="P-loop containing nucleotide triphosphate hydrolases"/>
    <property type="match status" value="1"/>
</dbReference>
<sequence length="200" mass="22324">MEQVIGITGGIASGKSSISQYIKEMGFTVIDADLASRAVVEPGQEAYTEIISVFGEELLLPDQRINRTKLGAIIFHDDEKRLLLNGIVHPAVRKWMLAQKEAAFQNGQCTVFMDIPLLFESKLTYMVDKTLLIYVDADIQVDRLMKRNQLSEDDAMARINSQMPLAEKIALADATVDNNGPLEATKLQTRNILKEWGIVE</sequence>
<accession>A0A974NKU7</accession>
<reference evidence="10 11" key="1">
    <citation type="submission" date="2021-01" db="EMBL/GenBank/DDBJ databases">
        <title>FDA dAtabase for Regulatory Grade micrObial Sequences (FDA-ARGOS): Supporting development and validation of Infectious Disease Dx tests.</title>
        <authorList>
            <person name="Nelson B."/>
            <person name="Plummer A."/>
            <person name="Tallon L."/>
            <person name="Sadzewicz L."/>
            <person name="Zhao X."/>
            <person name="Boylan J."/>
            <person name="Ott S."/>
            <person name="Bowen H."/>
            <person name="Vavikolanu K."/>
            <person name="Mehta A."/>
            <person name="Aluvathingal J."/>
            <person name="Nadendla S."/>
            <person name="Myers T."/>
            <person name="Yan Y."/>
            <person name="Sichtig H."/>
        </authorList>
    </citation>
    <scope>NUCLEOTIDE SEQUENCE [LARGE SCALE GENOMIC DNA]</scope>
    <source>
        <strain evidence="10 11">FDAARGOS_1161</strain>
    </source>
</reference>
<dbReference type="FunFam" id="3.40.50.300:FF:000991">
    <property type="entry name" value="Dephospho-CoA kinase"/>
    <property type="match status" value="1"/>
</dbReference>
<dbReference type="EC" id="2.7.1.24" evidence="8 9"/>
<dbReference type="RefSeq" id="WP_201647625.1">
    <property type="nucleotide sequence ID" value="NZ_CP068053.1"/>
</dbReference>
<keyword evidence="3 8" id="KW-0808">Transferase</keyword>
<evidence type="ECO:0000256" key="6">
    <source>
        <dbReference type="ARBA" id="ARBA00022840"/>
    </source>
</evidence>
<dbReference type="HAMAP" id="MF_00376">
    <property type="entry name" value="Dephospho_CoA_kinase"/>
    <property type="match status" value="1"/>
</dbReference>
<gene>
    <name evidence="8" type="primary">coaE</name>
    <name evidence="10" type="ORF">I6J18_18635</name>
</gene>
<keyword evidence="4 8" id="KW-0547">Nucleotide-binding</keyword>
<dbReference type="EMBL" id="CP068053">
    <property type="protein sequence ID" value="QQS99586.1"/>
    <property type="molecule type" value="Genomic_DNA"/>
</dbReference>
<proteinExistence type="inferred from homology"/>
<evidence type="ECO:0000256" key="7">
    <source>
        <dbReference type="ARBA" id="ARBA00022993"/>
    </source>
</evidence>
<dbReference type="PANTHER" id="PTHR10695">
    <property type="entry name" value="DEPHOSPHO-COA KINASE-RELATED"/>
    <property type="match status" value="1"/>
</dbReference>
<dbReference type="PANTHER" id="PTHR10695:SF46">
    <property type="entry name" value="BIFUNCTIONAL COENZYME A SYNTHASE-RELATED"/>
    <property type="match status" value="1"/>
</dbReference>
<dbReference type="GO" id="GO:0005524">
    <property type="term" value="F:ATP binding"/>
    <property type="evidence" value="ECO:0007669"/>
    <property type="project" value="UniProtKB-UniRule"/>
</dbReference>
<comment type="catalytic activity">
    <reaction evidence="8">
        <text>3'-dephospho-CoA + ATP = ADP + CoA + H(+)</text>
        <dbReference type="Rhea" id="RHEA:18245"/>
        <dbReference type="ChEBI" id="CHEBI:15378"/>
        <dbReference type="ChEBI" id="CHEBI:30616"/>
        <dbReference type="ChEBI" id="CHEBI:57287"/>
        <dbReference type="ChEBI" id="CHEBI:57328"/>
        <dbReference type="ChEBI" id="CHEBI:456216"/>
        <dbReference type="EC" id="2.7.1.24"/>
    </reaction>
</comment>
<dbReference type="PROSITE" id="PS51219">
    <property type="entry name" value="DPCK"/>
    <property type="match status" value="1"/>
</dbReference>
<evidence type="ECO:0000256" key="8">
    <source>
        <dbReference type="HAMAP-Rule" id="MF_00376"/>
    </source>
</evidence>
<dbReference type="NCBIfam" id="TIGR00152">
    <property type="entry name" value="dephospho-CoA kinase"/>
    <property type="match status" value="1"/>
</dbReference>
<dbReference type="GO" id="GO:0015937">
    <property type="term" value="P:coenzyme A biosynthetic process"/>
    <property type="evidence" value="ECO:0007669"/>
    <property type="project" value="UniProtKB-UniRule"/>
</dbReference>
<evidence type="ECO:0000256" key="5">
    <source>
        <dbReference type="ARBA" id="ARBA00022777"/>
    </source>
</evidence>